<feature type="compositionally biased region" description="Basic and acidic residues" evidence="13">
    <location>
        <begin position="313"/>
        <end position="323"/>
    </location>
</feature>
<dbReference type="Pfam" id="PF06391">
    <property type="entry name" value="MAT1"/>
    <property type="match status" value="1"/>
</dbReference>
<dbReference type="OrthoDB" id="5963at2759"/>
<name>A0A9J6CAT0_POLVA</name>
<protein>
    <recommendedName>
        <fullName evidence="7">CDK-activating kinase assembly factor MAT1</fullName>
    </recommendedName>
    <alternativeName>
        <fullName evidence="10">CDK7/cyclin-H assembly factor</fullName>
    </alternativeName>
    <alternativeName>
        <fullName evidence="8">Menage a trois</fullName>
    </alternativeName>
    <alternativeName>
        <fullName evidence="6">Polynucleotide 5'-hydroxyl-kinase NOL9</fullName>
    </alternativeName>
    <alternativeName>
        <fullName evidence="9">RING finger protein MAT1</fullName>
    </alternativeName>
</protein>
<dbReference type="InterPro" id="IPR001841">
    <property type="entry name" value="Znf_RING"/>
</dbReference>
<dbReference type="GO" id="GO:0006357">
    <property type="term" value="P:regulation of transcription by RNA polymerase II"/>
    <property type="evidence" value="ECO:0007669"/>
    <property type="project" value="TreeGrafter"/>
</dbReference>
<dbReference type="FunFam" id="3.30.40.10:FF:000037">
    <property type="entry name" value="Cdk-activating kinase assembly factor MAT1, centre"/>
    <property type="match status" value="1"/>
</dbReference>
<evidence type="ECO:0000256" key="4">
    <source>
        <dbReference type="ARBA" id="ARBA00022833"/>
    </source>
</evidence>
<dbReference type="InterPro" id="IPR057657">
    <property type="entry name" value="MAT1_CAK-anch"/>
</dbReference>
<dbReference type="SUPFAM" id="SSF57850">
    <property type="entry name" value="RING/U-box"/>
    <property type="match status" value="1"/>
</dbReference>
<dbReference type="InterPro" id="IPR017907">
    <property type="entry name" value="Znf_RING_CS"/>
</dbReference>
<dbReference type="InterPro" id="IPR004575">
    <property type="entry name" value="MAT1/Tfb3"/>
</dbReference>
<comment type="subcellular location">
    <subcellularLocation>
        <location evidence="1">Nucleus</location>
    </subcellularLocation>
</comment>
<dbReference type="Pfam" id="PF25467">
    <property type="entry name" value="NOL9_C"/>
    <property type="match status" value="1"/>
</dbReference>
<evidence type="ECO:0000313" key="15">
    <source>
        <dbReference type="EMBL" id="KAG5678710.1"/>
    </source>
</evidence>
<feature type="compositionally biased region" description="Acidic residues" evidence="13">
    <location>
        <begin position="411"/>
        <end position="444"/>
    </location>
</feature>
<dbReference type="PANTHER" id="PTHR12683:SF13">
    <property type="entry name" value="CDK-ACTIVATING KINASE ASSEMBLY FACTOR MAT1"/>
    <property type="match status" value="1"/>
</dbReference>
<dbReference type="GO" id="GO:0006289">
    <property type="term" value="P:nucleotide-excision repair"/>
    <property type="evidence" value="ECO:0007669"/>
    <property type="project" value="InterPro"/>
</dbReference>
<sequence length="1137" mass="131810">MEEDGCPRCKTTKYRNPSLKLMVNICGHTLCENCVELLFVKGANSCPECNIPLRRNNFRVQLFDPMVEKELEIRKRILKDYNKKEEDFATLEEYNAYLEEIEEIIFNLCNNIDILETNKRIEQYKKENREITMKNRQKISREEYELEMLLEQEKEIAEIRKKELESLEEQSKKKKTLEKEKLIDELMFSTENAKSIVQTYAEKIEEEKKEQELAPPPPKLTKFSTGIGFSSNMQQQYLPIPKIEEGPLYIYEEPEFEIHGPAVPRFEELSEKNFLKHIRQESNLERAGGFQIDKSFYYQKIMVRNRNKHTPKNGKDNHMDAKASTKRKKKFSNHPPAKRTKLHKENDEEHSERFKYILAPKTEKKKNMKKNKLATNDTVQTNGINKQRKKLYGKKGKANLMDIYDYNENGESSDDEWEMSDEYESFESDMSLMEEEESSLNSLDEEYDDSYDEEYESGTDYSEASFHESDCESCDNDFNMEYHSSEDGDYVPFIQDIYVKKGEAVLYEAKGLDLAFGDTTESQIVEINEIEAEIHVQSDEEIPTLVPINENQEDEVMQAEPTLAELNIDDDDEENLKSSHLLEKVTFYDCIDDKGVIMRLNSKIHFHGILIIRPLVNKIQINGYTLNTNESVTTASISRADYYLNLTPIIDENVSFNKTVLSETLKELLDPNFDVKNFIKEFDNTKEVLVHLQQGLPDSILSTLETYSPHSILPHKNMILKNSPCPSSELILRTKFFIDSENPKFSGFKVNHDWDYIEMTSNMKLIVVGGKNVGKSAFTQYIINKNVSKFQKILLIDLDIGQPIASPCQTVSATIIKKPIIGAGYLSDLTPEKSFLFGNVSVMVDPFRYVKCVEELIKFCNENEEYKNIPWIINTMGYQKGFGLPLMCVLLRIIQPTDVIQIQHSNNSYNFKSILKAEFVNNFQYFFFTKKFLDEFPTMVSYTTHVLDSIVNNSPIIDDDRKQDSEGKWISNASEKRKMSMIAQMGKLMKGGQKYLNDVVPFSALIDSIRMVVLDEEYQSNDKDIDLKLFNGNLVYLCHDDGSSKINKKPIECFGFGIVRAIDKIHGKIYIILPESKNAQKMQSNINMLALGYNCMPQEILLKQNFGIDGTVPYVTFFKERNISKKYINRRNIKDCF</sequence>
<keyword evidence="2" id="KW-0479">Metal-binding</keyword>
<dbReference type="NCBIfam" id="TIGR00570">
    <property type="entry name" value="cdk7"/>
    <property type="match status" value="1"/>
</dbReference>
<feature type="region of interest" description="Disordered" evidence="13">
    <location>
        <begin position="407"/>
        <end position="444"/>
    </location>
</feature>
<gene>
    <name evidence="15" type="ORF">PVAND_008358</name>
</gene>
<evidence type="ECO:0000256" key="9">
    <source>
        <dbReference type="ARBA" id="ARBA00077720"/>
    </source>
</evidence>
<organism evidence="15 16">
    <name type="scientific">Polypedilum vanderplanki</name>
    <name type="common">Sleeping chironomid midge</name>
    <dbReference type="NCBI Taxonomy" id="319348"/>
    <lineage>
        <taxon>Eukaryota</taxon>
        <taxon>Metazoa</taxon>
        <taxon>Ecdysozoa</taxon>
        <taxon>Arthropoda</taxon>
        <taxon>Hexapoda</taxon>
        <taxon>Insecta</taxon>
        <taxon>Pterygota</taxon>
        <taxon>Neoptera</taxon>
        <taxon>Endopterygota</taxon>
        <taxon>Diptera</taxon>
        <taxon>Nematocera</taxon>
        <taxon>Chironomoidea</taxon>
        <taxon>Chironomidae</taxon>
        <taxon>Chironominae</taxon>
        <taxon>Polypedilum</taxon>
        <taxon>Polypedilum</taxon>
    </lineage>
</organism>
<evidence type="ECO:0000256" key="2">
    <source>
        <dbReference type="ARBA" id="ARBA00022723"/>
    </source>
</evidence>
<feature type="coiled-coil region" evidence="12">
    <location>
        <begin position="98"/>
        <end position="210"/>
    </location>
</feature>
<dbReference type="InterPro" id="IPR013083">
    <property type="entry name" value="Znf_RING/FYVE/PHD"/>
</dbReference>
<evidence type="ECO:0000256" key="13">
    <source>
        <dbReference type="SAM" id="MobiDB-lite"/>
    </source>
</evidence>
<feature type="region of interest" description="Disordered" evidence="13">
    <location>
        <begin position="307"/>
        <end position="352"/>
    </location>
</feature>
<dbReference type="Proteomes" id="UP001107558">
    <property type="component" value="Chromosome 2"/>
</dbReference>
<evidence type="ECO:0000256" key="7">
    <source>
        <dbReference type="ARBA" id="ARBA00074719"/>
    </source>
</evidence>
<dbReference type="InterPro" id="IPR032319">
    <property type="entry name" value="CLP1_P"/>
</dbReference>
<keyword evidence="4" id="KW-0862">Zinc</keyword>
<dbReference type="Pfam" id="PF16575">
    <property type="entry name" value="CLP1_P"/>
    <property type="match status" value="1"/>
</dbReference>
<accession>A0A9J6CAT0</accession>
<evidence type="ECO:0000256" key="6">
    <source>
        <dbReference type="ARBA" id="ARBA00071212"/>
    </source>
</evidence>
<dbReference type="InterPro" id="IPR057570">
    <property type="entry name" value="NOL9_C"/>
</dbReference>
<dbReference type="GO" id="GO:0005675">
    <property type="term" value="C:transcription factor TFIIH holo complex"/>
    <property type="evidence" value="ECO:0007669"/>
    <property type="project" value="InterPro"/>
</dbReference>
<dbReference type="InterPro" id="IPR057573">
    <property type="entry name" value="NOL9_N"/>
</dbReference>
<dbReference type="Gene3D" id="3.40.50.300">
    <property type="entry name" value="P-loop containing nucleotide triphosphate hydrolases"/>
    <property type="match status" value="1"/>
</dbReference>
<dbReference type="Pfam" id="PF24419">
    <property type="entry name" value="Cupin_NOL9"/>
    <property type="match status" value="1"/>
</dbReference>
<evidence type="ECO:0000256" key="5">
    <source>
        <dbReference type="ARBA" id="ARBA00023242"/>
    </source>
</evidence>
<keyword evidence="3 11" id="KW-0863">Zinc-finger</keyword>
<evidence type="ECO:0000256" key="8">
    <source>
        <dbReference type="ARBA" id="ARBA00077380"/>
    </source>
</evidence>
<dbReference type="AlphaFoldDB" id="A0A9J6CAT0"/>
<dbReference type="Gene3D" id="3.30.40.10">
    <property type="entry name" value="Zinc/RING finger domain, C3HC4 (zinc finger)"/>
    <property type="match status" value="1"/>
</dbReference>
<dbReference type="InterPro" id="IPR027417">
    <property type="entry name" value="P-loop_NTPase"/>
</dbReference>
<keyword evidence="16" id="KW-1185">Reference proteome</keyword>
<dbReference type="GO" id="GO:0061575">
    <property type="term" value="F:cyclin-dependent protein serine/threonine kinase activator activity"/>
    <property type="evidence" value="ECO:0007669"/>
    <property type="project" value="InterPro"/>
</dbReference>
<feature type="compositionally biased region" description="Basic residues" evidence="13">
    <location>
        <begin position="324"/>
        <end position="342"/>
    </location>
</feature>
<dbReference type="PROSITE" id="PS50089">
    <property type="entry name" value="ZF_RING_2"/>
    <property type="match status" value="1"/>
</dbReference>
<reference evidence="15" key="1">
    <citation type="submission" date="2021-03" db="EMBL/GenBank/DDBJ databases">
        <title>Chromosome level genome of the anhydrobiotic midge Polypedilum vanderplanki.</title>
        <authorList>
            <person name="Yoshida Y."/>
            <person name="Kikawada T."/>
            <person name="Gusev O."/>
        </authorList>
    </citation>
    <scope>NUCLEOTIDE SEQUENCE</scope>
    <source>
        <strain evidence="15">NIAS01</strain>
        <tissue evidence="15">Whole body or cell culture</tissue>
    </source>
</reference>
<dbReference type="PANTHER" id="PTHR12683">
    <property type="entry name" value="CDK-ACTIVATING KINASE ASSEMBLY FACTOR MAT1"/>
    <property type="match status" value="1"/>
</dbReference>
<evidence type="ECO:0000256" key="12">
    <source>
        <dbReference type="SAM" id="Coils"/>
    </source>
</evidence>
<feature type="compositionally biased region" description="Basic and acidic residues" evidence="13">
    <location>
        <begin position="343"/>
        <end position="352"/>
    </location>
</feature>
<evidence type="ECO:0000256" key="3">
    <source>
        <dbReference type="ARBA" id="ARBA00022771"/>
    </source>
</evidence>
<proteinExistence type="predicted"/>
<dbReference type="GO" id="GO:0008270">
    <property type="term" value="F:zinc ion binding"/>
    <property type="evidence" value="ECO:0007669"/>
    <property type="project" value="UniProtKB-KW"/>
</dbReference>
<evidence type="ECO:0000256" key="10">
    <source>
        <dbReference type="ARBA" id="ARBA00083888"/>
    </source>
</evidence>
<evidence type="ECO:0000259" key="14">
    <source>
        <dbReference type="PROSITE" id="PS50089"/>
    </source>
</evidence>
<keyword evidence="5" id="KW-0539">Nucleus</keyword>
<dbReference type="EMBL" id="JADBJN010000002">
    <property type="protein sequence ID" value="KAG5678710.1"/>
    <property type="molecule type" value="Genomic_DNA"/>
</dbReference>
<dbReference type="Pfam" id="PF25811">
    <property type="entry name" value="CAK-anch_MAT1"/>
    <property type="match status" value="1"/>
</dbReference>
<dbReference type="PROSITE" id="PS00518">
    <property type="entry name" value="ZF_RING_1"/>
    <property type="match status" value="1"/>
</dbReference>
<evidence type="ECO:0000256" key="1">
    <source>
        <dbReference type="ARBA" id="ARBA00004123"/>
    </source>
</evidence>
<dbReference type="CDD" id="cd16517">
    <property type="entry name" value="RING-HC_MAT1"/>
    <property type="match status" value="1"/>
</dbReference>
<feature type="domain" description="RING-type" evidence="14">
    <location>
        <begin position="6"/>
        <end position="50"/>
    </location>
</feature>
<keyword evidence="12" id="KW-0175">Coiled coil</keyword>
<dbReference type="InterPro" id="IPR015877">
    <property type="entry name" value="MAT1_centre"/>
</dbReference>
<evidence type="ECO:0000313" key="16">
    <source>
        <dbReference type="Proteomes" id="UP001107558"/>
    </source>
</evidence>
<dbReference type="Pfam" id="PF17121">
    <property type="entry name" value="zf-C3HC4_5"/>
    <property type="match status" value="1"/>
</dbReference>
<evidence type="ECO:0000256" key="11">
    <source>
        <dbReference type="PROSITE-ProRule" id="PRU00175"/>
    </source>
</evidence>
<comment type="caution">
    <text evidence="15">The sequence shown here is derived from an EMBL/GenBank/DDBJ whole genome shotgun (WGS) entry which is preliminary data.</text>
</comment>